<evidence type="ECO:0000256" key="1">
    <source>
        <dbReference type="SAM" id="MobiDB-lite"/>
    </source>
</evidence>
<protein>
    <submittedName>
        <fullName evidence="2">Chloroplastic/mitochondrial</fullName>
    </submittedName>
</protein>
<dbReference type="Proteomes" id="UP001642464">
    <property type="component" value="Unassembled WGS sequence"/>
</dbReference>
<keyword evidence="3" id="KW-1185">Reference proteome</keyword>
<proteinExistence type="predicted"/>
<sequence length="348" mass="39111">MALGSESTADEAVEPDEDRDRAYGRLEEVHVQPLTLKKLRQAAKDAFDLPDTEILLKGAVYLELPDGGLHDLEQRIDQLQHLQVSHVCDRLATLADEQVSHQASIAGLTDALIEEQAFRQEFEEAVRAEIKHECDGVSLHLKKRMDQLEIKLREHVDDALHSLESRVSQDFQDLWQWTSDECRQSTDRLKDLEQRVICSSATAREASASITALRSSRLEAGVGSSDTSEARVGSTVKECLEGQAKLSARIDDLCDGLVKEVQDRMSEARRLQSELSKRDERTESLRDFGQDGHQLPILRRVGFIEWLLKLKGVSFLQELHAAMTTLRSQPEAEARRAGSCCLGELVYI</sequence>
<gene>
    <name evidence="2" type="ORF">SCF082_LOCUS6412</name>
</gene>
<accession>A0ABP0ICE0</accession>
<comment type="caution">
    <text evidence="2">The sequence shown here is derived from an EMBL/GenBank/DDBJ whole genome shotgun (WGS) entry which is preliminary data.</text>
</comment>
<feature type="region of interest" description="Disordered" evidence="1">
    <location>
        <begin position="1"/>
        <end position="23"/>
    </location>
</feature>
<organism evidence="2 3">
    <name type="scientific">Durusdinium trenchii</name>
    <dbReference type="NCBI Taxonomy" id="1381693"/>
    <lineage>
        <taxon>Eukaryota</taxon>
        <taxon>Sar</taxon>
        <taxon>Alveolata</taxon>
        <taxon>Dinophyceae</taxon>
        <taxon>Suessiales</taxon>
        <taxon>Symbiodiniaceae</taxon>
        <taxon>Durusdinium</taxon>
    </lineage>
</organism>
<evidence type="ECO:0000313" key="3">
    <source>
        <dbReference type="Proteomes" id="UP001642464"/>
    </source>
</evidence>
<name>A0ABP0ICE0_9DINO</name>
<reference evidence="2 3" key="1">
    <citation type="submission" date="2024-02" db="EMBL/GenBank/DDBJ databases">
        <authorList>
            <person name="Chen Y."/>
            <person name="Shah S."/>
            <person name="Dougan E. K."/>
            <person name="Thang M."/>
            <person name="Chan C."/>
        </authorList>
    </citation>
    <scope>NUCLEOTIDE SEQUENCE [LARGE SCALE GENOMIC DNA]</scope>
</reference>
<evidence type="ECO:0000313" key="2">
    <source>
        <dbReference type="EMBL" id="CAK9000246.1"/>
    </source>
</evidence>
<dbReference type="EMBL" id="CAXAMM010003514">
    <property type="protein sequence ID" value="CAK9000246.1"/>
    <property type="molecule type" value="Genomic_DNA"/>
</dbReference>
<feature type="compositionally biased region" description="Acidic residues" evidence="1">
    <location>
        <begin position="8"/>
        <end position="17"/>
    </location>
</feature>